<sequence length="145" mass="15822">MITMSPEMEELFTVHVQIKDTIPLDNQHGESVVLITFGGHVTGAMFEGIVLEGGVDTQIIGKDGLSHSLSARYMLKGQDYTGQQCEIYIENNGYIGKPQASRLFCTSPRIITNSQALGHLNVEALIGEGYPAPDGVDIKIFRVRA</sequence>
<dbReference type="AlphaFoldDB" id="A0A2V4VGX2"/>
<reference evidence="1 2" key="1">
    <citation type="submission" date="2018-06" db="EMBL/GenBank/DDBJ databases">
        <title>Genomic Encyclopedia of Type Strains, Phase III (KMG-III): the genomes of soil and plant-associated and newly described type strains.</title>
        <authorList>
            <person name="Whitman W."/>
        </authorList>
    </citation>
    <scope>NUCLEOTIDE SEQUENCE [LARGE SCALE GENOMIC DNA]</scope>
    <source>
        <strain evidence="1 2">CECT 7022</strain>
    </source>
</reference>
<dbReference type="Pfam" id="PF11578">
    <property type="entry name" value="DUF3237"/>
    <property type="match status" value="1"/>
</dbReference>
<accession>A0A2V4VGX2</accession>
<dbReference type="Proteomes" id="UP000247790">
    <property type="component" value="Unassembled WGS sequence"/>
</dbReference>
<dbReference type="Gene3D" id="2.40.160.20">
    <property type="match status" value="1"/>
</dbReference>
<dbReference type="PANTHER" id="PTHR37315">
    <property type="entry name" value="UPF0311 PROTEIN BLR7842"/>
    <property type="match status" value="1"/>
</dbReference>
<dbReference type="EMBL" id="QJSW01000010">
    <property type="protein sequence ID" value="PYE48016.1"/>
    <property type="molecule type" value="Genomic_DNA"/>
</dbReference>
<dbReference type="InterPro" id="IPR020915">
    <property type="entry name" value="UPF0311"/>
</dbReference>
<evidence type="ECO:0000313" key="1">
    <source>
        <dbReference type="EMBL" id="PYE48016.1"/>
    </source>
</evidence>
<protein>
    <submittedName>
        <fullName evidence="1">Uncharacterized protein DUF3237</fullName>
    </submittedName>
</protein>
<gene>
    <name evidence="1" type="ORF">DFQ00_11078</name>
</gene>
<comment type="caution">
    <text evidence="1">The sequence shown here is derived from an EMBL/GenBank/DDBJ whole genome shotgun (WGS) entry which is preliminary data.</text>
</comment>
<dbReference type="PANTHER" id="PTHR37315:SF1">
    <property type="entry name" value="UPF0311 PROTEIN BLR7842"/>
    <property type="match status" value="1"/>
</dbReference>
<proteinExistence type="predicted"/>
<evidence type="ECO:0000313" key="2">
    <source>
        <dbReference type="Proteomes" id="UP000247790"/>
    </source>
</evidence>
<name>A0A2V4VGX2_PAEBA</name>
<organism evidence="1 2">
    <name type="scientific">Paenibacillus barcinonensis</name>
    <dbReference type="NCBI Taxonomy" id="198119"/>
    <lineage>
        <taxon>Bacteria</taxon>
        <taxon>Bacillati</taxon>
        <taxon>Bacillota</taxon>
        <taxon>Bacilli</taxon>
        <taxon>Bacillales</taxon>
        <taxon>Paenibacillaceae</taxon>
        <taxon>Paenibacillus</taxon>
    </lineage>
</organism>